<reference evidence="2" key="1">
    <citation type="submission" date="2014-11" db="EMBL/GenBank/DDBJ databases">
        <authorList>
            <person name="Amaro Gonzalez C."/>
        </authorList>
    </citation>
    <scope>NUCLEOTIDE SEQUENCE</scope>
</reference>
<feature type="signal peptide" evidence="1">
    <location>
        <begin position="1"/>
        <end position="27"/>
    </location>
</feature>
<evidence type="ECO:0000256" key="1">
    <source>
        <dbReference type="SAM" id="SignalP"/>
    </source>
</evidence>
<sequence length="49" mass="5678">MQARPLFKLRGCLAATMLLTLTQPGQYNEEINTLFFCRALSFYTYQVIT</sequence>
<dbReference type="AlphaFoldDB" id="A0A0E9UT52"/>
<protein>
    <submittedName>
        <fullName evidence="2">Uncharacterized protein</fullName>
    </submittedName>
</protein>
<reference evidence="2" key="2">
    <citation type="journal article" date="2015" name="Fish Shellfish Immunol.">
        <title>Early steps in the European eel (Anguilla anguilla)-Vibrio vulnificus interaction in the gills: Role of the RtxA13 toxin.</title>
        <authorList>
            <person name="Callol A."/>
            <person name="Pajuelo D."/>
            <person name="Ebbesson L."/>
            <person name="Teles M."/>
            <person name="MacKenzie S."/>
            <person name="Amaro C."/>
        </authorList>
    </citation>
    <scope>NUCLEOTIDE SEQUENCE</scope>
</reference>
<evidence type="ECO:0000313" key="2">
    <source>
        <dbReference type="EMBL" id="JAH68992.1"/>
    </source>
</evidence>
<organism evidence="2">
    <name type="scientific">Anguilla anguilla</name>
    <name type="common">European freshwater eel</name>
    <name type="synonym">Muraena anguilla</name>
    <dbReference type="NCBI Taxonomy" id="7936"/>
    <lineage>
        <taxon>Eukaryota</taxon>
        <taxon>Metazoa</taxon>
        <taxon>Chordata</taxon>
        <taxon>Craniata</taxon>
        <taxon>Vertebrata</taxon>
        <taxon>Euteleostomi</taxon>
        <taxon>Actinopterygii</taxon>
        <taxon>Neopterygii</taxon>
        <taxon>Teleostei</taxon>
        <taxon>Anguilliformes</taxon>
        <taxon>Anguillidae</taxon>
        <taxon>Anguilla</taxon>
    </lineage>
</organism>
<feature type="chain" id="PRO_5002433345" evidence="1">
    <location>
        <begin position="28"/>
        <end position="49"/>
    </location>
</feature>
<accession>A0A0E9UT52</accession>
<proteinExistence type="predicted"/>
<keyword evidence="1" id="KW-0732">Signal</keyword>
<dbReference type="EMBL" id="GBXM01039585">
    <property type="protein sequence ID" value="JAH68992.1"/>
    <property type="molecule type" value="Transcribed_RNA"/>
</dbReference>
<name>A0A0E9UT52_ANGAN</name>